<reference evidence="9 10" key="1">
    <citation type="submission" date="2023-02" db="EMBL/GenBank/DDBJ databases">
        <title>Devosia chondri sp. nov., isolated from the phycosphere of marine algae.</title>
        <authorList>
            <person name="Kim J.M."/>
            <person name="Lee J.K."/>
            <person name="Choi B.J."/>
            <person name="Bayburt H."/>
            <person name="Jeon C.O."/>
        </authorList>
    </citation>
    <scope>NUCLEOTIDE SEQUENCE [LARGE SCALE GENOMIC DNA]</scope>
    <source>
        <strain evidence="9 10">G2-5</strain>
    </source>
</reference>
<keyword evidence="5" id="KW-0378">Hydrolase</keyword>
<name>A0ABY7YYN7_9HYPH</name>
<dbReference type="NCBIfam" id="TIGR04178">
    <property type="entry name" value="exo_archaeo"/>
    <property type="match status" value="1"/>
</dbReference>
<keyword evidence="10" id="KW-1185">Reference proteome</keyword>
<evidence type="ECO:0008006" key="11">
    <source>
        <dbReference type="Google" id="ProtNLM"/>
    </source>
</evidence>
<gene>
    <name evidence="9" type="ORF">PSQ90_03265</name>
</gene>
<feature type="transmembrane region" description="Helical" evidence="8">
    <location>
        <begin position="169"/>
        <end position="190"/>
    </location>
</feature>
<feature type="transmembrane region" description="Helical" evidence="8">
    <location>
        <begin position="70"/>
        <end position="96"/>
    </location>
</feature>
<proteinExistence type="predicted"/>
<dbReference type="Proteomes" id="UP001222118">
    <property type="component" value="Chromosome"/>
</dbReference>
<feature type="transmembrane region" description="Helical" evidence="8">
    <location>
        <begin position="202"/>
        <end position="226"/>
    </location>
</feature>
<keyword evidence="3" id="KW-0645">Protease</keyword>
<keyword evidence="4 8" id="KW-0812">Transmembrane</keyword>
<evidence type="ECO:0000256" key="1">
    <source>
        <dbReference type="ARBA" id="ARBA00004651"/>
    </source>
</evidence>
<dbReference type="EMBL" id="CP118247">
    <property type="protein sequence ID" value="WDR06503.1"/>
    <property type="molecule type" value="Genomic_DNA"/>
</dbReference>
<feature type="transmembrane region" description="Helical" evidence="8">
    <location>
        <begin position="241"/>
        <end position="258"/>
    </location>
</feature>
<keyword evidence="2" id="KW-1003">Cell membrane</keyword>
<evidence type="ECO:0000313" key="10">
    <source>
        <dbReference type="Proteomes" id="UP001222118"/>
    </source>
</evidence>
<protein>
    <recommendedName>
        <fullName evidence="11">Exosortase/archaeosortase family protein</fullName>
    </recommendedName>
</protein>
<evidence type="ECO:0000256" key="7">
    <source>
        <dbReference type="ARBA" id="ARBA00023136"/>
    </source>
</evidence>
<evidence type="ECO:0000256" key="4">
    <source>
        <dbReference type="ARBA" id="ARBA00022692"/>
    </source>
</evidence>
<evidence type="ECO:0000256" key="8">
    <source>
        <dbReference type="SAM" id="Phobius"/>
    </source>
</evidence>
<sequence>MSRTMLFCGLVAIGFANGISGSVFSAVTEGGLLSAALNTFDVSVFVWLALVAGLLLVGRSPAIGASRGDWALVSLVFIAMLLPVPALSWLAYTILALSLLVRSTSGSALRRGAAILIAVSIPMFWARVAMSLFNDAILAADATLAAWAVGSERNGNLVPFADGSGAMWIAPGCSSFTNISLVILAFVGLVNVTSGRWSSSKLGLAVLTCALVVLINITRISLIGYYPGQFELIHGQVGADVAGWLTALLIVVVGFFAVRRDAITLG</sequence>
<accession>A0ABY7YYN7</accession>
<evidence type="ECO:0000256" key="5">
    <source>
        <dbReference type="ARBA" id="ARBA00022801"/>
    </source>
</evidence>
<keyword evidence="7 8" id="KW-0472">Membrane</keyword>
<evidence type="ECO:0000256" key="2">
    <source>
        <dbReference type="ARBA" id="ARBA00022475"/>
    </source>
</evidence>
<keyword evidence="6 8" id="KW-1133">Transmembrane helix</keyword>
<comment type="subcellular location">
    <subcellularLocation>
        <location evidence="1">Cell membrane</location>
        <topology evidence="1">Multi-pass membrane protein</topology>
    </subcellularLocation>
</comment>
<evidence type="ECO:0000256" key="3">
    <source>
        <dbReference type="ARBA" id="ARBA00022670"/>
    </source>
</evidence>
<dbReference type="InterPro" id="IPR026392">
    <property type="entry name" value="Exo/Archaeosortase_dom"/>
</dbReference>
<organism evidence="9 10">
    <name type="scientific">Devosia rhodophyticola</name>
    <dbReference type="NCBI Taxonomy" id="3026423"/>
    <lineage>
        <taxon>Bacteria</taxon>
        <taxon>Pseudomonadati</taxon>
        <taxon>Pseudomonadota</taxon>
        <taxon>Alphaproteobacteria</taxon>
        <taxon>Hyphomicrobiales</taxon>
        <taxon>Devosiaceae</taxon>
        <taxon>Devosia</taxon>
    </lineage>
</organism>
<evidence type="ECO:0000256" key="6">
    <source>
        <dbReference type="ARBA" id="ARBA00022989"/>
    </source>
</evidence>
<evidence type="ECO:0000313" key="9">
    <source>
        <dbReference type="EMBL" id="WDR06503.1"/>
    </source>
</evidence>
<dbReference type="RefSeq" id="WP_282212017.1">
    <property type="nucleotide sequence ID" value="NZ_CP118247.1"/>
</dbReference>
<feature type="transmembrane region" description="Helical" evidence="8">
    <location>
        <begin position="35"/>
        <end position="58"/>
    </location>
</feature>